<comment type="subcellular location">
    <subcellularLocation>
        <location evidence="1">Cell membrane</location>
        <topology evidence="1">Multi-pass membrane protein</topology>
    </subcellularLocation>
</comment>
<dbReference type="SMART" id="SM00382">
    <property type="entry name" value="AAA"/>
    <property type="match status" value="1"/>
</dbReference>
<accession>A0AAJ1Q4Q7</accession>
<dbReference type="Gene3D" id="1.20.1560.10">
    <property type="entry name" value="ABC transporter type 1, transmembrane domain"/>
    <property type="match status" value="1"/>
</dbReference>
<evidence type="ECO:0000256" key="5">
    <source>
        <dbReference type="ARBA" id="ARBA00022741"/>
    </source>
</evidence>
<keyword evidence="5" id="KW-0547">Nucleotide-binding</keyword>
<dbReference type="EMBL" id="JASOOE010000012">
    <property type="protein sequence ID" value="MDK7187643.1"/>
    <property type="molecule type" value="Genomic_DNA"/>
</dbReference>
<evidence type="ECO:0000259" key="10">
    <source>
        <dbReference type="PROSITE" id="PS50893"/>
    </source>
</evidence>
<dbReference type="SUPFAM" id="SSF90123">
    <property type="entry name" value="ABC transporter transmembrane region"/>
    <property type="match status" value="1"/>
</dbReference>
<evidence type="ECO:0000256" key="1">
    <source>
        <dbReference type="ARBA" id="ARBA00004651"/>
    </source>
</evidence>
<dbReference type="GO" id="GO:0005886">
    <property type="term" value="C:plasma membrane"/>
    <property type="evidence" value="ECO:0007669"/>
    <property type="project" value="UniProtKB-SubCell"/>
</dbReference>
<evidence type="ECO:0000256" key="8">
    <source>
        <dbReference type="ARBA" id="ARBA00023136"/>
    </source>
</evidence>
<dbReference type="PANTHER" id="PTHR43394:SF1">
    <property type="entry name" value="ATP-BINDING CASSETTE SUB-FAMILY B MEMBER 10, MITOCHONDRIAL"/>
    <property type="match status" value="1"/>
</dbReference>
<dbReference type="Pfam" id="PF00005">
    <property type="entry name" value="ABC_tran"/>
    <property type="match status" value="1"/>
</dbReference>
<dbReference type="CDD" id="cd18547">
    <property type="entry name" value="ABC_6TM_Tm288_like"/>
    <property type="match status" value="1"/>
</dbReference>
<dbReference type="PROSITE" id="PS00211">
    <property type="entry name" value="ABC_TRANSPORTER_1"/>
    <property type="match status" value="1"/>
</dbReference>
<dbReference type="GO" id="GO:0016887">
    <property type="term" value="F:ATP hydrolysis activity"/>
    <property type="evidence" value="ECO:0007669"/>
    <property type="project" value="InterPro"/>
</dbReference>
<reference evidence="12" key="1">
    <citation type="submission" date="2023-05" db="EMBL/GenBank/DDBJ databases">
        <title>Cataloging the Phylogenetic Diversity of Human Bladder Bacteria.</title>
        <authorList>
            <person name="Du J."/>
        </authorList>
    </citation>
    <scope>NUCLEOTIDE SEQUENCE</scope>
    <source>
        <strain evidence="12">UMB1231</strain>
    </source>
</reference>
<dbReference type="AlphaFoldDB" id="A0AAJ1Q4Q7"/>
<dbReference type="InterPro" id="IPR027417">
    <property type="entry name" value="P-loop_NTPase"/>
</dbReference>
<gene>
    <name evidence="12" type="ORF">QP433_06585</name>
</gene>
<dbReference type="InterPro" id="IPR003593">
    <property type="entry name" value="AAA+_ATPase"/>
</dbReference>
<feature type="domain" description="ABC transmembrane type-1" evidence="11">
    <location>
        <begin position="29"/>
        <end position="322"/>
    </location>
</feature>
<dbReference type="PROSITE" id="PS50929">
    <property type="entry name" value="ABC_TM1F"/>
    <property type="match status" value="1"/>
</dbReference>
<dbReference type="InterPro" id="IPR003439">
    <property type="entry name" value="ABC_transporter-like_ATP-bd"/>
</dbReference>
<evidence type="ECO:0000256" key="9">
    <source>
        <dbReference type="SAM" id="Phobius"/>
    </source>
</evidence>
<keyword evidence="3" id="KW-1003">Cell membrane</keyword>
<evidence type="ECO:0000313" key="13">
    <source>
        <dbReference type="Proteomes" id="UP001229251"/>
    </source>
</evidence>
<evidence type="ECO:0000259" key="11">
    <source>
        <dbReference type="PROSITE" id="PS50929"/>
    </source>
</evidence>
<keyword evidence="6 12" id="KW-0067">ATP-binding</keyword>
<keyword evidence="2" id="KW-0813">Transport</keyword>
<dbReference type="Gene3D" id="3.40.50.300">
    <property type="entry name" value="P-loop containing nucleotide triphosphate hydrolases"/>
    <property type="match status" value="1"/>
</dbReference>
<dbReference type="InterPro" id="IPR011527">
    <property type="entry name" value="ABC1_TM_dom"/>
</dbReference>
<evidence type="ECO:0000313" key="12">
    <source>
        <dbReference type="EMBL" id="MDK7187643.1"/>
    </source>
</evidence>
<evidence type="ECO:0000256" key="4">
    <source>
        <dbReference type="ARBA" id="ARBA00022692"/>
    </source>
</evidence>
<organism evidence="12 13">
    <name type="scientific">Facklamia hominis</name>
    <dbReference type="NCBI Taxonomy" id="178214"/>
    <lineage>
        <taxon>Bacteria</taxon>
        <taxon>Bacillati</taxon>
        <taxon>Bacillota</taxon>
        <taxon>Bacilli</taxon>
        <taxon>Lactobacillales</taxon>
        <taxon>Aerococcaceae</taxon>
        <taxon>Facklamia</taxon>
    </lineage>
</organism>
<dbReference type="SUPFAM" id="SSF52540">
    <property type="entry name" value="P-loop containing nucleoside triphosphate hydrolases"/>
    <property type="match status" value="1"/>
</dbReference>
<protein>
    <submittedName>
        <fullName evidence="12">ABC transporter ATP-binding protein</fullName>
    </submittedName>
</protein>
<evidence type="ECO:0000256" key="2">
    <source>
        <dbReference type="ARBA" id="ARBA00022448"/>
    </source>
</evidence>
<name>A0AAJ1Q4Q7_9LACT</name>
<evidence type="ECO:0000256" key="6">
    <source>
        <dbReference type="ARBA" id="ARBA00022840"/>
    </source>
</evidence>
<dbReference type="GO" id="GO:0005524">
    <property type="term" value="F:ATP binding"/>
    <property type="evidence" value="ECO:0007669"/>
    <property type="project" value="UniProtKB-KW"/>
</dbReference>
<dbReference type="InterPro" id="IPR039421">
    <property type="entry name" value="Type_1_exporter"/>
</dbReference>
<dbReference type="RefSeq" id="WP_006908326.1">
    <property type="nucleotide sequence ID" value="NZ_JASOOE010000012.1"/>
</dbReference>
<feature type="transmembrane region" description="Helical" evidence="9">
    <location>
        <begin position="76"/>
        <end position="96"/>
    </location>
</feature>
<proteinExistence type="predicted"/>
<keyword evidence="7 9" id="KW-1133">Transmembrane helix</keyword>
<keyword evidence="8 9" id="KW-0472">Membrane</keyword>
<dbReference type="Proteomes" id="UP001229251">
    <property type="component" value="Unassembled WGS sequence"/>
</dbReference>
<dbReference type="FunFam" id="1.20.1560.10:FF:000011">
    <property type="entry name" value="Multidrug ABC transporter ATP-binding protein"/>
    <property type="match status" value="1"/>
</dbReference>
<sequence length="592" mass="66867">MEEKKQNRSFMDTAKRLYQFMAGRRLWLLVVLILAAFSAFLQAQLPRILGWITTLIYEGVKAGCHDGHYQIDYHGMGRILVILAGAYLLSSFFRYFQQFITLRIAQNTVYDLRKQIKQKMSHLPISYFDSHANGEILSRAINDVDQIASSLGPSLTQVVTSFVQILAIFFTMLSMSGILTLVVVLLVPLNYLIIRIISGRSQNLFRQRQVLLGHVNDFIEERYSGQTAIKVYNQIDHEKALFEQKSDQLNEASWKAEFYAGILNPLVDLSKNIIYILVAIIGGLGVLEGKIPIGTVQSFFQYTNQFSGPFRQLANLAASIQMTLASTERVFELLDEEEMIHPQGDPQKRDTQYKIEFNHVQFGYEPGQLLMTDFNLRVKPGQMIAVVGPTGAGKTTLINLLERFYDVSGGAIYYDGIDIRNYTREDLRSHYSMVLQETWLFAGSIWDNLKYGNEGVSDQAILQAAKAAHVDDFVSTLPDGYQTLLTEDGNNLSQGQRQLITIARAFLSDPEVIILDEATSSVDTRTEVLIQEAMAKLLENRTSFVVAHRLSTIRNADNIIVMNQGDVIEQGNHQTLLEKNGFYASLYNAQFA</sequence>
<dbReference type="GO" id="GO:0015421">
    <property type="term" value="F:ABC-type oligopeptide transporter activity"/>
    <property type="evidence" value="ECO:0007669"/>
    <property type="project" value="TreeGrafter"/>
</dbReference>
<feature type="domain" description="ABC transporter" evidence="10">
    <location>
        <begin position="355"/>
        <end position="589"/>
    </location>
</feature>
<comment type="caution">
    <text evidence="12">The sequence shown here is derived from an EMBL/GenBank/DDBJ whole genome shotgun (WGS) entry which is preliminary data.</text>
</comment>
<dbReference type="PROSITE" id="PS50893">
    <property type="entry name" value="ABC_TRANSPORTER_2"/>
    <property type="match status" value="1"/>
</dbReference>
<keyword evidence="4 9" id="KW-0812">Transmembrane</keyword>
<evidence type="ECO:0000256" key="7">
    <source>
        <dbReference type="ARBA" id="ARBA00022989"/>
    </source>
</evidence>
<dbReference type="InterPro" id="IPR017871">
    <property type="entry name" value="ABC_transporter-like_CS"/>
</dbReference>
<dbReference type="PANTHER" id="PTHR43394">
    <property type="entry name" value="ATP-DEPENDENT PERMEASE MDL1, MITOCHONDRIAL"/>
    <property type="match status" value="1"/>
</dbReference>
<dbReference type="Pfam" id="PF00664">
    <property type="entry name" value="ABC_membrane"/>
    <property type="match status" value="1"/>
</dbReference>
<dbReference type="CDD" id="cd03254">
    <property type="entry name" value="ABCC_Glucan_exporter_like"/>
    <property type="match status" value="1"/>
</dbReference>
<dbReference type="FunFam" id="3.40.50.300:FF:000287">
    <property type="entry name" value="Multidrug ABC transporter ATP-binding protein"/>
    <property type="match status" value="1"/>
</dbReference>
<dbReference type="InterPro" id="IPR036640">
    <property type="entry name" value="ABC1_TM_sf"/>
</dbReference>
<evidence type="ECO:0000256" key="3">
    <source>
        <dbReference type="ARBA" id="ARBA00022475"/>
    </source>
</evidence>